<dbReference type="OMA" id="KKFAHEA"/>
<reference evidence="6" key="2">
    <citation type="submission" date="2025-09" db="UniProtKB">
        <authorList>
            <consortium name="Ensembl"/>
        </authorList>
    </citation>
    <scope>IDENTIFICATION</scope>
</reference>
<keyword evidence="7" id="KW-1185">Reference proteome</keyword>
<dbReference type="Gene3D" id="3.40.140.10">
    <property type="entry name" value="Cytidine Deaminase, domain 2"/>
    <property type="match status" value="1"/>
</dbReference>
<dbReference type="PANTHER" id="PTHR11079">
    <property type="entry name" value="CYTOSINE DEAMINASE FAMILY MEMBER"/>
    <property type="match status" value="1"/>
</dbReference>
<name>A0A8C4Q8A7_EPTBU</name>
<sequence length="413" mass="45532">MEGDEKEATNPIKKKRCCTTTTTIPWHAIPVLADEFSNSATRLLEAYAAPILNQGATSRLVKLMASLFPLPKYRHLKRVRRKDGGLDILLCVISELQLAGWVGELKEEKWDGIKEHEQFREWKAKERKRAEDDGVEEGNDDKEDKVTEEQDVKAAALKLIVNKLSQSGVSTSELGPPSPVHIAETAPRTRHQFEEASLHWPTSFHEDQKLEKILSDEPFNPTEKADVEKHMLCAIEAARQGQRCGFEPSGAVMVDPASDTVIAVAHDCRTSQTSLLHASMVAVDLVAKSHGAGAYSCTKYPACKFLTSVTSNFGLQASHLTSALAITEDKSENLSAPYLCTGYDLYLTREPCVMCAMALVHSRIGRVFYGVPSADGALGSAYKIHVHGSLNHRFDVYRGILEAECQQLAAIET</sequence>
<dbReference type="GO" id="GO:0005737">
    <property type="term" value="C:cytoplasm"/>
    <property type="evidence" value="ECO:0007669"/>
    <property type="project" value="TreeGrafter"/>
</dbReference>
<organism evidence="6 7">
    <name type="scientific">Eptatretus burgeri</name>
    <name type="common">Inshore hagfish</name>
    <dbReference type="NCBI Taxonomy" id="7764"/>
    <lineage>
        <taxon>Eukaryota</taxon>
        <taxon>Metazoa</taxon>
        <taxon>Chordata</taxon>
        <taxon>Craniata</taxon>
        <taxon>Vertebrata</taxon>
        <taxon>Cyclostomata</taxon>
        <taxon>Myxini</taxon>
        <taxon>Myxiniformes</taxon>
        <taxon>Myxinidae</taxon>
        <taxon>Eptatretinae</taxon>
        <taxon>Eptatretus</taxon>
    </lineage>
</organism>
<dbReference type="InterPro" id="IPR002125">
    <property type="entry name" value="CMP_dCMP_dom"/>
</dbReference>
<evidence type="ECO:0000259" key="5">
    <source>
        <dbReference type="PROSITE" id="PS51747"/>
    </source>
</evidence>
<dbReference type="GO" id="GO:0052717">
    <property type="term" value="F:tRNA-specific adenosine-34 deaminase activity"/>
    <property type="evidence" value="ECO:0007669"/>
    <property type="project" value="TreeGrafter"/>
</dbReference>
<dbReference type="PROSITE" id="PS51747">
    <property type="entry name" value="CYT_DCMP_DEAMINASES_2"/>
    <property type="match status" value="1"/>
</dbReference>
<evidence type="ECO:0000256" key="2">
    <source>
        <dbReference type="ARBA" id="ARBA00022694"/>
    </source>
</evidence>
<feature type="domain" description="CMP/dCMP-type deaminase" evidence="5">
    <location>
        <begin position="225"/>
        <end position="397"/>
    </location>
</feature>
<evidence type="ECO:0000313" key="7">
    <source>
        <dbReference type="Proteomes" id="UP000694388"/>
    </source>
</evidence>
<dbReference type="InterPro" id="IPR016193">
    <property type="entry name" value="Cytidine_deaminase-like"/>
</dbReference>
<feature type="region of interest" description="Disordered" evidence="4">
    <location>
        <begin position="124"/>
        <end position="148"/>
    </location>
</feature>
<dbReference type="GO" id="GO:0005634">
    <property type="term" value="C:nucleus"/>
    <property type="evidence" value="ECO:0007669"/>
    <property type="project" value="TreeGrafter"/>
</dbReference>
<dbReference type="Ensembl" id="ENSEBUT00000011793.1">
    <property type="protein sequence ID" value="ENSEBUP00000011228.1"/>
    <property type="gene ID" value="ENSEBUG00000007217.1"/>
</dbReference>
<dbReference type="SUPFAM" id="SSF53927">
    <property type="entry name" value="Cytidine deaminase-like"/>
    <property type="match status" value="1"/>
</dbReference>
<dbReference type="Pfam" id="PF00383">
    <property type="entry name" value="dCMP_cyt_deam_1"/>
    <property type="match status" value="1"/>
</dbReference>
<accession>A0A8C4Q8A7</accession>
<dbReference type="PANTHER" id="PTHR11079:SF156">
    <property type="entry name" value="INACTIVE TRNA-SPECIFIC ADENOSINE DEAMINASE-LIKE PROTEIN 3-RELATED"/>
    <property type="match status" value="1"/>
</dbReference>
<dbReference type="GeneTree" id="ENSGT00390000010706"/>
<dbReference type="AlphaFoldDB" id="A0A8C4Q8A7"/>
<evidence type="ECO:0000256" key="1">
    <source>
        <dbReference type="ARBA" id="ARBA00001947"/>
    </source>
</evidence>
<dbReference type="SMR" id="A0A8C4Q8A7"/>
<evidence type="ECO:0000256" key="4">
    <source>
        <dbReference type="SAM" id="MobiDB-lite"/>
    </source>
</evidence>
<reference evidence="6" key="1">
    <citation type="submission" date="2025-08" db="UniProtKB">
        <authorList>
            <consortium name="Ensembl"/>
        </authorList>
    </citation>
    <scope>IDENTIFICATION</scope>
</reference>
<comment type="similarity">
    <text evidence="3">Belongs to the cytidine and deoxycytidylate deaminase family. ADAT3 subfamily.</text>
</comment>
<protein>
    <submittedName>
        <fullName evidence="6">Adenosine deaminase tRNA specific 3</fullName>
    </submittedName>
</protein>
<dbReference type="GO" id="GO:0008033">
    <property type="term" value="P:tRNA processing"/>
    <property type="evidence" value="ECO:0007669"/>
    <property type="project" value="UniProtKB-KW"/>
</dbReference>
<dbReference type="Proteomes" id="UP000694388">
    <property type="component" value="Unplaced"/>
</dbReference>
<dbReference type="CDD" id="cd01285">
    <property type="entry name" value="nucleoside_deaminase"/>
    <property type="match status" value="1"/>
</dbReference>
<comment type="cofactor">
    <cofactor evidence="1">
        <name>Zn(2+)</name>
        <dbReference type="ChEBI" id="CHEBI:29105"/>
    </cofactor>
</comment>
<proteinExistence type="inferred from homology"/>
<keyword evidence="2" id="KW-0819">tRNA processing</keyword>
<evidence type="ECO:0000256" key="3">
    <source>
        <dbReference type="ARBA" id="ARBA00038160"/>
    </source>
</evidence>
<evidence type="ECO:0000313" key="6">
    <source>
        <dbReference type="Ensembl" id="ENSEBUP00000011228.1"/>
    </source>
</evidence>